<dbReference type="InterPro" id="IPR013328">
    <property type="entry name" value="6PGD_dom2"/>
</dbReference>
<dbReference type="Gene3D" id="1.10.1040.10">
    <property type="entry name" value="N-(1-d-carboxylethyl)-l-norvaline Dehydrogenase, domain 2"/>
    <property type="match status" value="1"/>
</dbReference>
<evidence type="ECO:0000313" key="6">
    <source>
        <dbReference type="Proteomes" id="UP001392437"/>
    </source>
</evidence>
<feature type="compositionally biased region" description="Polar residues" evidence="3">
    <location>
        <begin position="24"/>
        <end position="35"/>
    </location>
</feature>
<evidence type="ECO:0000256" key="3">
    <source>
        <dbReference type="SAM" id="MobiDB-lite"/>
    </source>
</evidence>
<evidence type="ECO:0000313" key="5">
    <source>
        <dbReference type="EMBL" id="KAK8132743.1"/>
    </source>
</evidence>
<dbReference type="PANTHER" id="PTHR43765:SF2">
    <property type="entry name" value="2-DEHYDROPANTOATE 2-REDUCTASE"/>
    <property type="match status" value="1"/>
</dbReference>
<proteinExistence type="predicted"/>
<dbReference type="EMBL" id="JAQQWP010000001">
    <property type="protein sequence ID" value="KAK8132743.1"/>
    <property type="molecule type" value="Genomic_DNA"/>
</dbReference>
<protein>
    <submittedName>
        <fullName evidence="5">2-dehydropantoate 2-reductase</fullName>
    </submittedName>
</protein>
<keyword evidence="2" id="KW-0560">Oxidoreductase</keyword>
<dbReference type="GO" id="GO:0050661">
    <property type="term" value="F:NADP binding"/>
    <property type="evidence" value="ECO:0007669"/>
    <property type="project" value="TreeGrafter"/>
</dbReference>
<reference evidence="5 6" key="1">
    <citation type="submission" date="2023-01" db="EMBL/GenBank/DDBJ databases">
        <title>Analysis of 21 Apiospora genomes using comparative genomics revels a genus with tremendous synthesis potential of carbohydrate active enzymes and secondary metabolites.</title>
        <authorList>
            <person name="Sorensen T."/>
        </authorList>
    </citation>
    <scope>NUCLEOTIDE SEQUENCE [LARGE SCALE GENOMIC DNA]</scope>
    <source>
        <strain evidence="5 6">CBS 117206</strain>
    </source>
</reference>
<keyword evidence="6" id="KW-1185">Reference proteome</keyword>
<sequence>MPIQGLSPRHEAFHANPPVYHAPSPQQTNSTSSNRQETENHFDFPFYRAPSNHTSTRLARTTQVPITTDLGSATYQKALKSLRLSDQVHVLGFNREARYLMHCISSAPGIPPPQLLLQHPDPIAAWAYEGRKMVVRNANGIITESEIQKPLYVGHRRTAATTGLAKVGPIRNLVVTDMTAIRACLARNALLVNHETTICLLGEGLGVMEHLNETVFEDPLTRPTYVLGTMGQKLSRYSAEPHTSYSVALKRPGRLCLSGIPREHLLEDGNTPADVSHWPNVVARTRTQHLAKLLSSAPELNVSPMALDNFLRQKLPGMVFSTVTHSISAALGLTYAGILASPSAQRLWNDLLDELVYIVASMPELQESPDIIAYFTGRNFRQQAYNLLKRHDGVSPWVRLIRDGHRVPMTQLNGYFARIAEQTLARKEVLETVGAIVEARQQTRNDEIQMDIPMYRSPYMMDSDKVTAEGEPGQPTRLVYINRKPGPKT</sequence>
<name>A0AAW0RD87_9PEZI</name>
<dbReference type="PANTHER" id="PTHR43765">
    <property type="entry name" value="2-DEHYDROPANTOATE 2-REDUCTASE-RELATED"/>
    <property type="match status" value="1"/>
</dbReference>
<dbReference type="Pfam" id="PF08546">
    <property type="entry name" value="ApbA_C"/>
    <property type="match status" value="1"/>
</dbReference>
<evidence type="ECO:0000256" key="2">
    <source>
        <dbReference type="ARBA" id="ARBA00023002"/>
    </source>
</evidence>
<feature type="region of interest" description="Disordered" evidence="3">
    <location>
        <begin position="1"/>
        <end position="38"/>
    </location>
</feature>
<organism evidence="5 6">
    <name type="scientific">Apiospora kogelbergensis</name>
    <dbReference type="NCBI Taxonomy" id="1337665"/>
    <lineage>
        <taxon>Eukaryota</taxon>
        <taxon>Fungi</taxon>
        <taxon>Dikarya</taxon>
        <taxon>Ascomycota</taxon>
        <taxon>Pezizomycotina</taxon>
        <taxon>Sordariomycetes</taxon>
        <taxon>Xylariomycetidae</taxon>
        <taxon>Amphisphaeriales</taxon>
        <taxon>Apiosporaceae</taxon>
        <taxon>Apiospora</taxon>
    </lineage>
</organism>
<accession>A0AAW0RD87</accession>
<keyword evidence="1" id="KW-0521">NADP</keyword>
<comment type="caution">
    <text evidence="5">The sequence shown here is derived from an EMBL/GenBank/DDBJ whole genome shotgun (WGS) entry which is preliminary data.</text>
</comment>
<dbReference type="Proteomes" id="UP001392437">
    <property type="component" value="Unassembled WGS sequence"/>
</dbReference>
<feature type="domain" description="Ketopantoate reductase C-terminal" evidence="4">
    <location>
        <begin position="311"/>
        <end position="440"/>
    </location>
</feature>
<dbReference type="GO" id="GO:0008677">
    <property type="term" value="F:2-dehydropantoate 2-reductase activity"/>
    <property type="evidence" value="ECO:0007669"/>
    <property type="project" value="TreeGrafter"/>
</dbReference>
<gene>
    <name evidence="5" type="ORF">PG999_000916</name>
</gene>
<feature type="region of interest" description="Disordered" evidence="3">
    <location>
        <begin position="467"/>
        <end position="489"/>
    </location>
</feature>
<dbReference type="InterPro" id="IPR013752">
    <property type="entry name" value="KPA_reductase"/>
</dbReference>
<dbReference type="GO" id="GO:0005739">
    <property type="term" value="C:mitochondrion"/>
    <property type="evidence" value="ECO:0007669"/>
    <property type="project" value="TreeGrafter"/>
</dbReference>
<dbReference type="InterPro" id="IPR050838">
    <property type="entry name" value="Ketopantoate_reductase"/>
</dbReference>
<evidence type="ECO:0000256" key="1">
    <source>
        <dbReference type="ARBA" id="ARBA00022857"/>
    </source>
</evidence>
<dbReference type="AlphaFoldDB" id="A0AAW0RD87"/>
<evidence type="ECO:0000259" key="4">
    <source>
        <dbReference type="Pfam" id="PF08546"/>
    </source>
</evidence>